<proteinExistence type="inferred from homology"/>
<evidence type="ECO:0000259" key="5">
    <source>
        <dbReference type="Pfam" id="PF07479"/>
    </source>
</evidence>
<keyword evidence="2" id="KW-0560">Oxidoreductase</keyword>
<dbReference type="PANTHER" id="PTHR11728:SF1">
    <property type="entry name" value="GLYCEROL-3-PHOSPHATE DEHYDROGENASE [NAD(+)] 2, CHLOROPLASTIC"/>
    <property type="match status" value="1"/>
</dbReference>
<dbReference type="PROSITE" id="PS00957">
    <property type="entry name" value="NAD_G3PDH"/>
    <property type="match status" value="1"/>
</dbReference>
<dbReference type="PRINTS" id="PR00077">
    <property type="entry name" value="GPDHDRGNASE"/>
</dbReference>
<dbReference type="EMBL" id="LAZR01014775">
    <property type="protein sequence ID" value="KKM16000.1"/>
    <property type="molecule type" value="Genomic_DNA"/>
</dbReference>
<dbReference type="Gene3D" id="3.40.50.720">
    <property type="entry name" value="NAD(P)-binding Rossmann-like Domain"/>
    <property type="match status" value="1"/>
</dbReference>
<dbReference type="InterPro" id="IPR008927">
    <property type="entry name" value="6-PGluconate_DH-like_C_sf"/>
</dbReference>
<dbReference type="FunFam" id="1.10.1040.10:FF:000001">
    <property type="entry name" value="Glycerol-3-phosphate dehydrogenase [NAD(P)+]"/>
    <property type="match status" value="1"/>
</dbReference>
<comment type="similarity">
    <text evidence="1">Belongs to the NAD-dependent glycerol-3-phosphate dehydrogenase family.</text>
</comment>
<dbReference type="NCBIfam" id="NF000940">
    <property type="entry name" value="PRK00094.1-2"/>
    <property type="match status" value="1"/>
</dbReference>
<evidence type="ECO:0000256" key="1">
    <source>
        <dbReference type="ARBA" id="ARBA00011009"/>
    </source>
</evidence>
<dbReference type="Pfam" id="PF07479">
    <property type="entry name" value="NAD_Gly3P_dh_C"/>
    <property type="match status" value="1"/>
</dbReference>
<dbReference type="InterPro" id="IPR036291">
    <property type="entry name" value="NAD(P)-bd_dom_sf"/>
</dbReference>
<evidence type="ECO:0000256" key="2">
    <source>
        <dbReference type="ARBA" id="ARBA00023002"/>
    </source>
</evidence>
<evidence type="ECO:0000313" key="6">
    <source>
        <dbReference type="EMBL" id="KKM16000.1"/>
    </source>
</evidence>
<dbReference type="FunFam" id="3.40.50.720:FF:000019">
    <property type="entry name" value="Glycerol-3-phosphate dehydrogenase [NAD(P)+]"/>
    <property type="match status" value="1"/>
</dbReference>
<dbReference type="GO" id="GO:0047952">
    <property type="term" value="F:glycerol-3-phosphate dehydrogenase [NAD(P)+] activity"/>
    <property type="evidence" value="ECO:0007669"/>
    <property type="project" value="TreeGrafter"/>
</dbReference>
<gene>
    <name evidence="6" type="ORF">LCGC14_1690270</name>
</gene>
<feature type="domain" description="Glycerol-3-phosphate dehydrogenase NAD-dependent C-terminal" evidence="5">
    <location>
        <begin position="179"/>
        <end position="319"/>
    </location>
</feature>
<dbReference type="GO" id="GO:0005829">
    <property type="term" value="C:cytosol"/>
    <property type="evidence" value="ECO:0007669"/>
    <property type="project" value="TreeGrafter"/>
</dbReference>
<dbReference type="InterPro" id="IPR006168">
    <property type="entry name" value="G3P_DH_NAD-dep"/>
</dbReference>
<dbReference type="PIRSF" id="PIRSF000114">
    <property type="entry name" value="Glycerol-3-P_dh"/>
    <property type="match status" value="1"/>
</dbReference>
<dbReference type="InterPro" id="IPR013328">
    <property type="entry name" value="6PGD_dom2"/>
</dbReference>
<dbReference type="NCBIfam" id="NF000942">
    <property type="entry name" value="PRK00094.1-4"/>
    <property type="match status" value="1"/>
</dbReference>
<organism evidence="6">
    <name type="scientific">marine sediment metagenome</name>
    <dbReference type="NCBI Taxonomy" id="412755"/>
    <lineage>
        <taxon>unclassified sequences</taxon>
        <taxon>metagenomes</taxon>
        <taxon>ecological metagenomes</taxon>
    </lineage>
</organism>
<evidence type="ECO:0000259" key="4">
    <source>
        <dbReference type="Pfam" id="PF01210"/>
    </source>
</evidence>
<keyword evidence="3" id="KW-0520">NAD</keyword>
<dbReference type="GO" id="GO:0046168">
    <property type="term" value="P:glycerol-3-phosphate catabolic process"/>
    <property type="evidence" value="ECO:0007669"/>
    <property type="project" value="InterPro"/>
</dbReference>
<sequence length="332" mass="36405">MKIGYLGAGAWGTALASLLANNSHTVIVWDRNPNNIKRLKETREHPKLKDFKIPNRVFYTDNILDAIKDVDMIVESVTSLGIRSVFSHIKNLIKINCPIVITSKGLEQNTHLLFPEILKEIFGEENAKYIGCLSGPSLADEVIKNHPTSVVSSSYSVQTMNLIAKAFNSSNFRVYPNDDILGVSFGGAMKNIIAIACGISDGLGFGDNAKAALMTRGLHEMKKLIPTKGGRPETLNGLSGMGDLCVTCLSKFSRNNQFGTLIAKGYNLKDAKGKIGMIVEGVYTCLSALQLARKYNIQTPITEAIKAVLYDNLEAKNVVKLLMLREIKQELE</sequence>
<comment type="caution">
    <text evidence="6">The sequence shown here is derived from an EMBL/GenBank/DDBJ whole genome shotgun (WGS) entry which is preliminary data.</text>
</comment>
<accession>A0A0F9KL32</accession>
<name>A0A0F9KL32_9ZZZZ</name>
<evidence type="ECO:0008006" key="7">
    <source>
        <dbReference type="Google" id="ProtNLM"/>
    </source>
</evidence>
<dbReference type="GO" id="GO:0005975">
    <property type="term" value="P:carbohydrate metabolic process"/>
    <property type="evidence" value="ECO:0007669"/>
    <property type="project" value="InterPro"/>
</dbReference>
<dbReference type="Pfam" id="PF01210">
    <property type="entry name" value="NAD_Gly3P_dh_N"/>
    <property type="match status" value="1"/>
</dbReference>
<protein>
    <recommendedName>
        <fullName evidence="7">Glycerol-3-phosphate dehydrogenase NAD-dependent N-terminal domain-containing protein</fullName>
    </recommendedName>
</protein>
<dbReference type="Gene3D" id="1.10.1040.10">
    <property type="entry name" value="N-(1-d-carboxylethyl)-l-norvaline Dehydrogenase, domain 2"/>
    <property type="match status" value="1"/>
</dbReference>
<dbReference type="SUPFAM" id="SSF51735">
    <property type="entry name" value="NAD(P)-binding Rossmann-fold domains"/>
    <property type="match status" value="1"/>
</dbReference>
<dbReference type="InterPro" id="IPR011128">
    <property type="entry name" value="G3P_DH_NAD-dep_N"/>
</dbReference>
<dbReference type="SUPFAM" id="SSF48179">
    <property type="entry name" value="6-phosphogluconate dehydrogenase C-terminal domain-like"/>
    <property type="match status" value="1"/>
</dbReference>
<dbReference type="PANTHER" id="PTHR11728">
    <property type="entry name" value="GLYCEROL-3-PHOSPHATE DEHYDROGENASE"/>
    <property type="match status" value="1"/>
</dbReference>
<feature type="domain" description="Glycerol-3-phosphate dehydrogenase NAD-dependent N-terminal" evidence="4">
    <location>
        <begin position="2"/>
        <end position="157"/>
    </location>
</feature>
<dbReference type="InterPro" id="IPR006109">
    <property type="entry name" value="G3P_DH_NAD-dep_C"/>
</dbReference>
<reference evidence="6" key="1">
    <citation type="journal article" date="2015" name="Nature">
        <title>Complex archaea that bridge the gap between prokaryotes and eukaryotes.</title>
        <authorList>
            <person name="Spang A."/>
            <person name="Saw J.H."/>
            <person name="Jorgensen S.L."/>
            <person name="Zaremba-Niedzwiedzka K."/>
            <person name="Martijn J."/>
            <person name="Lind A.E."/>
            <person name="van Eijk R."/>
            <person name="Schleper C."/>
            <person name="Guy L."/>
            <person name="Ettema T.J."/>
        </authorList>
    </citation>
    <scope>NUCLEOTIDE SEQUENCE</scope>
</reference>
<dbReference type="HAMAP" id="MF_00394">
    <property type="entry name" value="NAD_Glyc3P_dehydrog"/>
    <property type="match status" value="1"/>
</dbReference>
<evidence type="ECO:0000256" key="3">
    <source>
        <dbReference type="ARBA" id="ARBA00023027"/>
    </source>
</evidence>
<dbReference type="GO" id="GO:0051287">
    <property type="term" value="F:NAD binding"/>
    <property type="evidence" value="ECO:0007669"/>
    <property type="project" value="InterPro"/>
</dbReference>
<dbReference type="AlphaFoldDB" id="A0A0F9KL32"/>